<sequence>MELGAIGSAKPPAFSFISPIIVSIPIAARKARRSGVARREGFVREPKKDLSRILRTEAAVLGVERKSGSGKHRNLWPRAVLEALDDAIASNRWESALKIFGLLRRQHWYTPKGQTYARLLMMLGKSRQPDMAASLFQIMISEGFKPTLDVYTSLVGAYGHSGLLDKAFETLDEMKTISDYKPDVYTYTILISSCCKLHRFDQIPTLLREMSYLGVECSVVTYNTIIDGYGKAGKLEEMENSLSEMLESGSCLPDIFTMNTVIGAYGKSGEIDKMESWYSEFQHMGIEPDVNTFNILIRSYGLAGMYEKMDAVMKFMEKRFFSPTVVTFNIIIDCFGRMGNIEKMEHFFRSMKYQGLKPNSITYCSLVSGYSKSGFLEKIPLIIRQIENTDVDLDTTFFNSVINAYGQSGDIIIMEEMFSLMKEKKCIPDRITFATMIMAYCKRGMVEAVQELEIKMHQMDEKVLHGQGFGTKFLSESSSFLTKQVVKDWRDNAQLQTTYSDCSKKGQRQCTRSTTD</sequence>
<dbReference type="EMBL" id="CM037026">
    <property type="protein sequence ID" value="KAH7659568.1"/>
    <property type="molecule type" value="Genomic_DNA"/>
</dbReference>
<organism evidence="1 2">
    <name type="scientific">Dioscorea alata</name>
    <name type="common">Purple yam</name>
    <dbReference type="NCBI Taxonomy" id="55571"/>
    <lineage>
        <taxon>Eukaryota</taxon>
        <taxon>Viridiplantae</taxon>
        <taxon>Streptophyta</taxon>
        <taxon>Embryophyta</taxon>
        <taxon>Tracheophyta</taxon>
        <taxon>Spermatophyta</taxon>
        <taxon>Magnoliopsida</taxon>
        <taxon>Liliopsida</taxon>
        <taxon>Dioscoreales</taxon>
        <taxon>Dioscoreaceae</taxon>
        <taxon>Dioscorea</taxon>
    </lineage>
</organism>
<comment type="caution">
    <text evidence="1">The sequence shown here is derived from an EMBL/GenBank/DDBJ whole genome shotgun (WGS) entry which is preliminary data.</text>
</comment>
<keyword evidence="2" id="KW-1185">Reference proteome</keyword>
<proteinExistence type="predicted"/>
<reference evidence="2" key="1">
    <citation type="journal article" date="2022" name="Nat. Commun.">
        <title>Chromosome evolution and the genetic basis of agronomically important traits in greater yam.</title>
        <authorList>
            <person name="Bredeson J.V."/>
            <person name="Lyons J.B."/>
            <person name="Oniyinde I.O."/>
            <person name="Okereke N.R."/>
            <person name="Kolade O."/>
            <person name="Nnabue I."/>
            <person name="Nwadili C.O."/>
            <person name="Hribova E."/>
            <person name="Parker M."/>
            <person name="Nwogha J."/>
            <person name="Shu S."/>
            <person name="Carlson J."/>
            <person name="Kariba R."/>
            <person name="Muthemba S."/>
            <person name="Knop K."/>
            <person name="Barton G.J."/>
            <person name="Sherwood A.V."/>
            <person name="Lopez-Montes A."/>
            <person name="Asiedu R."/>
            <person name="Jamnadass R."/>
            <person name="Muchugi A."/>
            <person name="Goodstein D."/>
            <person name="Egesi C.N."/>
            <person name="Featherston J."/>
            <person name="Asfaw A."/>
            <person name="Simpson G.G."/>
            <person name="Dolezel J."/>
            <person name="Hendre P.S."/>
            <person name="Van Deynze A."/>
            <person name="Kumar P.L."/>
            <person name="Obidiegwu J.E."/>
            <person name="Bhattacharjee R."/>
            <person name="Rokhsar D.S."/>
        </authorList>
    </citation>
    <scope>NUCLEOTIDE SEQUENCE [LARGE SCALE GENOMIC DNA]</scope>
    <source>
        <strain evidence="2">cv. TDa95/00328</strain>
    </source>
</reference>
<gene>
    <name evidence="1" type="ORF">IHE45_16G038700</name>
</gene>
<protein>
    <submittedName>
        <fullName evidence="1">HCP-like protein</fullName>
    </submittedName>
</protein>
<accession>A0ACB7UGX1</accession>
<dbReference type="Proteomes" id="UP000827976">
    <property type="component" value="Chromosome 16"/>
</dbReference>
<evidence type="ECO:0000313" key="2">
    <source>
        <dbReference type="Proteomes" id="UP000827976"/>
    </source>
</evidence>
<name>A0ACB7UGX1_DIOAL</name>
<evidence type="ECO:0000313" key="1">
    <source>
        <dbReference type="EMBL" id="KAH7659568.1"/>
    </source>
</evidence>